<gene>
    <name evidence="2" type="ORF">PBRASI_LOCUS1687</name>
</gene>
<sequence>MGLVDSSSVDIAWVVFLFLNIEEARLQPGITRTSSLDLIYMPYTHSLLAGIIWSILGGIWYRYFSGYRGGNKAAIIVSLAVLSHWFEDCVVHKEDLLLFSFNNDNRKYGFGLWDWHPVYPMITELICTFSTTLYYLYNTSPHSHTITDQRKRVWSVWGPTIYLADMVLTEWVSLIEPPSEFLFKFSFISLTIQAVYVGVCMDSVRDVKVKQ</sequence>
<keyword evidence="1" id="KW-0812">Transmembrane</keyword>
<feature type="transmembrane region" description="Helical" evidence="1">
    <location>
        <begin position="181"/>
        <end position="201"/>
    </location>
</feature>
<keyword evidence="3" id="KW-1185">Reference proteome</keyword>
<keyword evidence="1" id="KW-0472">Membrane</keyword>
<dbReference type="OrthoDB" id="2282679at2759"/>
<feature type="transmembrane region" description="Helical" evidence="1">
    <location>
        <begin position="156"/>
        <end position="175"/>
    </location>
</feature>
<reference evidence="2" key="1">
    <citation type="submission" date="2021-06" db="EMBL/GenBank/DDBJ databases">
        <authorList>
            <person name="Kallberg Y."/>
            <person name="Tangrot J."/>
            <person name="Rosling A."/>
        </authorList>
    </citation>
    <scope>NUCLEOTIDE SEQUENCE</scope>
    <source>
        <strain evidence="2">BR232B</strain>
    </source>
</reference>
<protein>
    <submittedName>
        <fullName evidence="2">5275_t:CDS:1</fullName>
    </submittedName>
</protein>
<evidence type="ECO:0000256" key="1">
    <source>
        <dbReference type="SAM" id="Phobius"/>
    </source>
</evidence>
<evidence type="ECO:0000313" key="3">
    <source>
        <dbReference type="Proteomes" id="UP000789739"/>
    </source>
</evidence>
<dbReference type="AlphaFoldDB" id="A0A9N8WCZ1"/>
<dbReference type="Proteomes" id="UP000789739">
    <property type="component" value="Unassembled WGS sequence"/>
</dbReference>
<organism evidence="2 3">
    <name type="scientific">Paraglomus brasilianum</name>
    <dbReference type="NCBI Taxonomy" id="144538"/>
    <lineage>
        <taxon>Eukaryota</taxon>
        <taxon>Fungi</taxon>
        <taxon>Fungi incertae sedis</taxon>
        <taxon>Mucoromycota</taxon>
        <taxon>Glomeromycotina</taxon>
        <taxon>Glomeromycetes</taxon>
        <taxon>Paraglomerales</taxon>
        <taxon>Paraglomeraceae</taxon>
        <taxon>Paraglomus</taxon>
    </lineage>
</organism>
<evidence type="ECO:0000313" key="2">
    <source>
        <dbReference type="EMBL" id="CAG8483038.1"/>
    </source>
</evidence>
<comment type="caution">
    <text evidence="2">The sequence shown here is derived from an EMBL/GenBank/DDBJ whole genome shotgun (WGS) entry which is preliminary data.</text>
</comment>
<proteinExistence type="predicted"/>
<keyword evidence="1" id="KW-1133">Transmembrane helix</keyword>
<feature type="transmembrane region" description="Helical" evidence="1">
    <location>
        <begin position="43"/>
        <end position="63"/>
    </location>
</feature>
<dbReference type="EMBL" id="CAJVPI010000116">
    <property type="protein sequence ID" value="CAG8483038.1"/>
    <property type="molecule type" value="Genomic_DNA"/>
</dbReference>
<name>A0A9N8WCZ1_9GLOM</name>
<accession>A0A9N8WCZ1</accession>